<reference evidence="8 9" key="1">
    <citation type="submission" date="2018-11" db="EMBL/GenBank/DDBJ databases">
        <authorList>
            <person name="Zhou Z."/>
            <person name="Wang G."/>
        </authorList>
    </citation>
    <scope>NUCLEOTIDE SEQUENCE [LARGE SCALE GENOMIC DNA]</scope>
    <source>
        <strain evidence="8 9">KCTC52004</strain>
    </source>
</reference>
<evidence type="ECO:0000313" key="8">
    <source>
        <dbReference type="EMBL" id="RRA98022.1"/>
    </source>
</evidence>
<evidence type="ECO:0000256" key="6">
    <source>
        <dbReference type="SAM" id="Phobius"/>
    </source>
</evidence>
<dbReference type="SUPFAM" id="SSF103473">
    <property type="entry name" value="MFS general substrate transporter"/>
    <property type="match status" value="1"/>
</dbReference>
<feature type="transmembrane region" description="Helical" evidence="6">
    <location>
        <begin position="88"/>
        <end position="107"/>
    </location>
</feature>
<feature type="transmembrane region" description="Helical" evidence="6">
    <location>
        <begin position="113"/>
        <end position="135"/>
    </location>
</feature>
<dbReference type="Gene3D" id="1.20.1250.20">
    <property type="entry name" value="MFS general substrate transporter like domains"/>
    <property type="match status" value="2"/>
</dbReference>
<keyword evidence="2" id="KW-0813">Transport</keyword>
<sequence>MKTDTLPVSPKTAILPARAWFVVALLCVVGCLNYLDRIMITTMRDSIKAAIPMTDAQFGLLTAVFLWVYGFLSPYAGFLADRFNRSRVIIGSLFVWSLVTWLTSHATTFEELLATRALMGVSEACYIPAAMALIVDYHRGATRSLATGIHIAGIMVGQSLGFLGGMIAENRDWSAAFSVFGLVGILYAVVLAFFLRDAPKSAETKTVVSKPAETVRFGEAVRILFSKPAFSILLLFWALLGVVGWLIVGWLPTFYQEQFNLSQSQAGQYATGYFHTAALVGVLTGGALTDRISRNNPRGRILVPAIALCIAAPAIFLASTTAILPVAIVGFIFYAFTRVFSDTNMMPILCLIADERYRATGYGILNLGSCIVGGLGLYAGGVLRDAQVSFSQLFQVAAVLLLICSALLFLLKSQTTLKSDV</sequence>
<dbReference type="PANTHER" id="PTHR23505">
    <property type="entry name" value="SPINSTER"/>
    <property type="match status" value="1"/>
</dbReference>
<dbReference type="Pfam" id="PF07690">
    <property type="entry name" value="MFS_1"/>
    <property type="match status" value="1"/>
</dbReference>
<keyword evidence="9" id="KW-1185">Reference proteome</keyword>
<feature type="transmembrane region" description="Helical" evidence="6">
    <location>
        <begin position="12"/>
        <end position="35"/>
    </location>
</feature>
<feature type="transmembrane region" description="Helical" evidence="6">
    <location>
        <begin position="323"/>
        <end position="341"/>
    </location>
</feature>
<feature type="transmembrane region" description="Helical" evidence="6">
    <location>
        <begin position="147"/>
        <end position="167"/>
    </location>
</feature>
<organism evidence="8 9">
    <name type="scientific">Larkinella rosea</name>
    <dbReference type="NCBI Taxonomy" id="2025312"/>
    <lineage>
        <taxon>Bacteria</taxon>
        <taxon>Pseudomonadati</taxon>
        <taxon>Bacteroidota</taxon>
        <taxon>Cytophagia</taxon>
        <taxon>Cytophagales</taxon>
        <taxon>Spirosomataceae</taxon>
        <taxon>Larkinella</taxon>
    </lineage>
</organism>
<feature type="transmembrane region" description="Helical" evidence="6">
    <location>
        <begin position="173"/>
        <end position="195"/>
    </location>
</feature>
<dbReference type="PROSITE" id="PS50850">
    <property type="entry name" value="MFS"/>
    <property type="match status" value="1"/>
</dbReference>
<dbReference type="GO" id="GO:0022857">
    <property type="term" value="F:transmembrane transporter activity"/>
    <property type="evidence" value="ECO:0007669"/>
    <property type="project" value="InterPro"/>
</dbReference>
<feature type="transmembrane region" description="Helical" evidence="6">
    <location>
        <begin position="362"/>
        <end position="381"/>
    </location>
</feature>
<accession>A0A3P1BB53</accession>
<evidence type="ECO:0000256" key="5">
    <source>
        <dbReference type="ARBA" id="ARBA00023136"/>
    </source>
</evidence>
<feature type="transmembrane region" description="Helical" evidence="6">
    <location>
        <begin position="301"/>
        <end position="317"/>
    </location>
</feature>
<keyword evidence="3 6" id="KW-0812">Transmembrane</keyword>
<dbReference type="GO" id="GO:0016020">
    <property type="term" value="C:membrane"/>
    <property type="evidence" value="ECO:0007669"/>
    <property type="project" value="UniProtKB-SubCell"/>
</dbReference>
<dbReference type="PANTHER" id="PTHR23505:SF79">
    <property type="entry name" value="PROTEIN SPINSTER"/>
    <property type="match status" value="1"/>
</dbReference>
<keyword evidence="5 6" id="KW-0472">Membrane</keyword>
<feature type="transmembrane region" description="Helical" evidence="6">
    <location>
        <begin position="272"/>
        <end position="289"/>
    </location>
</feature>
<gene>
    <name evidence="8" type="ORF">EHT25_30595</name>
</gene>
<dbReference type="InterPro" id="IPR044770">
    <property type="entry name" value="MFS_spinster-like"/>
</dbReference>
<dbReference type="InterPro" id="IPR020846">
    <property type="entry name" value="MFS_dom"/>
</dbReference>
<evidence type="ECO:0000256" key="2">
    <source>
        <dbReference type="ARBA" id="ARBA00022448"/>
    </source>
</evidence>
<keyword evidence="4 6" id="KW-1133">Transmembrane helix</keyword>
<evidence type="ECO:0000256" key="1">
    <source>
        <dbReference type="ARBA" id="ARBA00004141"/>
    </source>
</evidence>
<evidence type="ECO:0000313" key="9">
    <source>
        <dbReference type="Proteomes" id="UP000271925"/>
    </source>
</evidence>
<dbReference type="AlphaFoldDB" id="A0A3P1BB53"/>
<dbReference type="InterPro" id="IPR011701">
    <property type="entry name" value="MFS"/>
</dbReference>
<protein>
    <submittedName>
        <fullName evidence="8">MFS transporter</fullName>
    </submittedName>
</protein>
<evidence type="ECO:0000256" key="3">
    <source>
        <dbReference type="ARBA" id="ARBA00022692"/>
    </source>
</evidence>
<dbReference type="Proteomes" id="UP000271925">
    <property type="component" value="Unassembled WGS sequence"/>
</dbReference>
<dbReference type="OrthoDB" id="9815624at2"/>
<proteinExistence type="predicted"/>
<dbReference type="RefSeq" id="WP_124879261.1">
    <property type="nucleotide sequence ID" value="NZ_RQJO01000016.1"/>
</dbReference>
<evidence type="ECO:0000256" key="4">
    <source>
        <dbReference type="ARBA" id="ARBA00022989"/>
    </source>
</evidence>
<comment type="subcellular location">
    <subcellularLocation>
        <location evidence="1">Membrane</location>
        <topology evidence="1">Multi-pass membrane protein</topology>
    </subcellularLocation>
</comment>
<feature type="domain" description="Major facilitator superfamily (MFS) profile" evidence="7">
    <location>
        <begin position="22"/>
        <end position="416"/>
    </location>
</feature>
<evidence type="ECO:0000259" key="7">
    <source>
        <dbReference type="PROSITE" id="PS50850"/>
    </source>
</evidence>
<dbReference type="EMBL" id="RQJO01000016">
    <property type="protein sequence ID" value="RRA98022.1"/>
    <property type="molecule type" value="Genomic_DNA"/>
</dbReference>
<name>A0A3P1BB53_9BACT</name>
<comment type="caution">
    <text evidence="8">The sequence shown here is derived from an EMBL/GenBank/DDBJ whole genome shotgun (WGS) entry which is preliminary data.</text>
</comment>
<feature type="transmembrane region" description="Helical" evidence="6">
    <location>
        <begin position="393"/>
        <end position="411"/>
    </location>
</feature>
<feature type="transmembrane region" description="Helical" evidence="6">
    <location>
        <begin position="55"/>
        <end position="76"/>
    </location>
</feature>
<feature type="transmembrane region" description="Helical" evidence="6">
    <location>
        <begin position="232"/>
        <end position="252"/>
    </location>
</feature>
<dbReference type="InterPro" id="IPR036259">
    <property type="entry name" value="MFS_trans_sf"/>
</dbReference>